<dbReference type="PANTHER" id="PTHR47505">
    <property type="entry name" value="DNA UTILIZATION PROTEIN YHGH"/>
    <property type="match status" value="1"/>
</dbReference>
<comment type="similarity">
    <text evidence="1">Belongs to the ComF/GntX family.</text>
</comment>
<proteinExistence type="inferred from homology"/>
<dbReference type="InterPro" id="IPR029057">
    <property type="entry name" value="PRTase-like"/>
</dbReference>
<dbReference type="InterPro" id="IPR000836">
    <property type="entry name" value="PRTase_dom"/>
</dbReference>
<evidence type="ECO:0000313" key="2">
    <source>
        <dbReference type="EMBL" id="PIZ44388.1"/>
    </source>
</evidence>
<name>A0A2M7TF27_UNCKA</name>
<dbReference type="InterPro" id="IPR051910">
    <property type="entry name" value="ComF/GntX_DNA_util-trans"/>
</dbReference>
<gene>
    <name evidence="2" type="ORF">COY32_06410</name>
</gene>
<dbReference type="CDD" id="cd06223">
    <property type="entry name" value="PRTases_typeI"/>
    <property type="match status" value="1"/>
</dbReference>
<evidence type="ECO:0000256" key="1">
    <source>
        <dbReference type="ARBA" id="ARBA00008007"/>
    </source>
</evidence>
<dbReference type="PANTHER" id="PTHR47505:SF1">
    <property type="entry name" value="DNA UTILIZATION PROTEIN YHGH"/>
    <property type="match status" value="1"/>
</dbReference>
<dbReference type="Proteomes" id="UP000228920">
    <property type="component" value="Unassembled WGS sequence"/>
</dbReference>
<organism evidence="2 3">
    <name type="scientific">candidate division WWE3 bacterium CG_4_10_14_0_2_um_filter_41_14</name>
    <dbReference type="NCBI Taxonomy" id="1975072"/>
    <lineage>
        <taxon>Bacteria</taxon>
        <taxon>Katanobacteria</taxon>
    </lineage>
</organism>
<dbReference type="SUPFAM" id="SSF53271">
    <property type="entry name" value="PRTase-like"/>
    <property type="match status" value="1"/>
</dbReference>
<reference evidence="3" key="1">
    <citation type="submission" date="2017-09" db="EMBL/GenBank/DDBJ databases">
        <title>Depth-based differentiation of microbial function through sediment-hosted aquifers and enrichment of novel symbionts in the deep terrestrial subsurface.</title>
        <authorList>
            <person name="Probst A.J."/>
            <person name="Ladd B."/>
            <person name="Jarett J.K."/>
            <person name="Geller-Mcgrath D.E."/>
            <person name="Sieber C.M.K."/>
            <person name="Emerson J.B."/>
            <person name="Anantharaman K."/>
            <person name="Thomas B.C."/>
            <person name="Malmstrom R."/>
            <person name="Stieglmeier M."/>
            <person name="Klingl A."/>
            <person name="Woyke T."/>
            <person name="Ryan C.M."/>
            <person name="Banfield J.F."/>
        </authorList>
    </citation>
    <scope>NUCLEOTIDE SEQUENCE [LARGE SCALE GENOMIC DNA]</scope>
</reference>
<dbReference type="AlphaFoldDB" id="A0A2M7TF27"/>
<accession>A0A2M7TF27</accession>
<dbReference type="Gene3D" id="3.40.50.2020">
    <property type="match status" value="1"/>
</dbReference>
<protein>
    <recommendedName>
        <fullName evidence="4">Phosphoribosyltransferase domain-containing protein</fullName>
    </recommendedName>
</protein>
<sequence length="212" mass="23239">MPGRLLCDSCLRSIPYLTTQFCPACDTSSVLGFSNHGCLQSSSLDQLYSVCWYRKQVVSLIGAYKYGHSVRAVASVFRDLIERATSEDLVFAWDHAVFVPIPLHPKKRSVRGFNQSEDIAHMLADIFDGCVDTSLVSRTKNTVSQTTLSHKNRKGNVIGAFSVHTHAGIDSERPYVLVDDVVTTGSTLEACAKAIKSETSITTINAFTFARG</sequence>
<evidence type="ECO:0000313" key="3">
    <source>
        <dbReference type="Proteomes" id="UP000228920"/>
    </source>
</evidence>
<evidence type="ECO:0008006" key="4">
    <source>
        <dbReference type="Google" id="ProtNLM"/>
    </source>
</evidence>
<dbReference type="EMBL" id="PFNL01000180">
    <property type="protein sequence ID" value="PIZ44388.1"/>
    <property type="molecule type" value="Genomic_DNA"/>
</dbReference>
<comment type="caution">
    <text evidence="2">The sequence shown here is derived from an EMBL/GenBank/DDBJ whole genome shotgun (WGS) entry which is preliminary data.</text>
</comment>